<comment type="caution">
    <text evidence="1">The sequence shown here is derived from an EMBL/GenBank/DDBJ whole genome shotgun (WGS) entry which is preliminary data.</text>
</comment>
<evidence type="ECO:0000313" key="1">
    <source>
        <dbReference type="EMBL" id="CAJ2628294.1"/>
    </source>
</evidence>
<name>A0ACB0I865_TRIPR</name>
<dbReference type="EMBL" id="CASHSV030000001">
    <property type="protein sequence ID" value="CAJ2628294.1"/>
    <property type="molecule type" value="Genomic_DNA"/>
</dbReference>
<keyword evidence="2" id="KW-1185">Reference proteome</keyword>
<protein>
    <submittedName>
        <fullName evidence="1">Uncharacterized protein</fullName>
    </submittedName>
</protein>
<proteinExistence type="predicted"/>
<sequence>MYVKGEGLWSHLDDVSMAPLETTDLDEWEIKDAKIINWILNTIDPQMINNLRAFSTAQEMKNYLKRIYDQDNDVKRFQLEQEIANYKQEFEVVRGALLNRNPVPSLDTCVGELLREEQRLATQGIMSHDSVISEPVTVAYAAQSRGNGRDLRHIQCFSCKQFGHFASGCSKKFCNYCKKRDHIISDCPIRPPRRTQRPVQAFHASTSSEVGPSITNTSTDGALQSEIIQQMVLSALSALGIQGKSSNVSRPWFLDSGSSNHMTGSSEYLHNLHSYHGNQNIQIADGNALSITNVGDLNSDFRDVLVSPGLASNLLSVGQLVDNNCNVNFSRDGCLVQEQVSGKVIAKGPKVGRLFPLQFISSHLSFACNNVLNSYEDWHRKLGHPNSVVLSHLFKNRLLGNKNIVSNASLSCSVCKLAKSKTLPFSSVIDLDSPFFRLYKTHPDYSDLHTFGCVCFVHLPPFERHKLGAQSVQCAFMGYSHSHKGFVCYDVSNCRFRISRNVTFFEDQFMFHRVSPALDDVVTLPNFSIMPESIERYKPRYVYVRKSRQQVPMPLPDTAPPPVPAMVEPRRSGRISRAPDRYSPDRYDASHTSLTASLSSISIPTCYSQAVKDVRWIKAMNEELQALQENFTWDIVSCPPDVKPIGCKWVYSVKLNSDGSLNRYKARLVALGNKQEYGIDYDETFAPVSKMTIVRTVISIAASSGWSLHQMGVKNAFLHGDLTEDIYMTPPQGLFSSSKGVCKLKRSLYGLKQAPRACTSAGIVLLLLYVDDMVITGSDLASIQRLKQQLQSAFHMKDLGTLHYFLGLEVHSTSKGILLHQHKYATDLISMAGLESANLVDTPLEVNVKYHRDDGDLLPDPLLYRQLVGSLNYLTITRPDISFVVQQVSQFMHSPRRLHLAVVRRIIRYLKGTSHRGLFFPTGITPKLSAYSDADWAGCPDTRRSVTGWCMFLGSSLISWKSKKQARVSKSSTESEYRAMSAACSEIIWLRGLLAELGFPQTGHTSLYADNTSAIQIVANTVFHERTKHIEVDCHSIRDAYDDRLIALPHVSTQFQVADILTKAVPRPRHQFLVSKLMLIDQPHQFEGGADRSHLKRKLDLDFQQSK</sequence>
<accession>A0ACB0I865</accession>
<reference evidence="1" key="1">
    <citation type="submission" date="2023-10" db="EMBL/GenBank/DDBJ databases">
        <authorList>
            <person name="Rodriguez Cubillos JULIANA M."/>
            <person name="De Vega J."/>
        </authorList>
    </citation>
    <scope>NUCLEOTIDE SEQUENCE</scope>
</reference>
<evidence type="ECO:0000313" key="2">
    <source>
        <dbReference type="Proteomes" id="UP001177021"/>
    </source>
</evidence>
<gene>
    <name evidence="1" type="ORF">MILVUS5_LOCUS568</name>
</gene>
<dbReference type="Proteomes" id="UP001177021">
    <property type="component" value="Unassembled WGS sequence"/>
</dbReference>
<organism evidence="1 2">
    <name type="scientific">Trifolium pratense</name>
    <name type="common">Red clover</name>
    <dbReference type="NCBI Taxonomy" id="57577"/>
    <lineage>
        <taxon>Eukaryota</taxon>
        <taxon>Viridiplantae</taxon>
        <taxon>Streptophyta</taxon>
        <taxon>Embryophyta</taxon>
        <taxon>Tracheophyta</taxon>
        <taxon>Spermatophyta</taxon>
        <taxon>Magnoliopsida</taxon>
        <taxon>eudicotyledons</taxon>
        <taxon>Gunneridae</taxon>
        <taxon>Pentapetalae</taxon>
        <taxon>rosids</taxon>
        <taxon>fabids</taxon>
        <taxon>Fabales</taxon>
        <taxon>Fabaceae</taxon>
        <taxon>Papilionoideae</taxon>
        <taxon>50 kb inversion clade</taxon>
        <taxon>NPAAA clade</taxon>
        <taxon>Hologalegina</taxon>
        <taxon>IRL clade</taxon>
        <taxon>Trifolieae</taxon>
        <taxon>Trifolium</taxon>
    </lineage>
</organism>